<dbReference type="Proteomes" id="UP000266723">
    <property type="component" value="Unassembled WGS sequence"/>
</dbReference>
<keyword evidence="3" id="KW-1185">Reference proteome</keyword>
<accession>A0ABQ7CWC7</accession>
<proteinExistence type="predicted"/>
<sequence>MQSPGPENISGPGKGKPPGSYITPGSKRPPGLEETPSSQMTYGSRATSGFKTTSGSRETFGFETTSGSKRNLQVENNLRVQKEPPKRPLGPEKPLGSKRRPGPKETFGFKTISGPQDLKKNFWVPTLPPGPVTISGSKGEPPGSHMTSGSRYDLRIKRRTSGFPHDLRDLRVQKGYILKPPGLKKGFTLQPPGSKTRVHPASEFEDESPSSLWVPGQKSIQSLDPGKTCPGSWILQESKTQGYPSIACSLTLGGRLQYYIVESSQESMAEFN</sequence>
<protein>
    <submittedName>
        <fullName evidence="2">Uncharacterized protein</fullName>
    </submittedName>
</protein>
<gene>
    <name evidence="2" type="ORF">DY000_02014384</name>
</gene>
<feature type="compositionally biased region" description="Polar residues" evidence="1">
    <location>
        <begin position="35"/>
        <end position="79"/>
    </location>
</feature>
<evidence type="ECO:0000313" key="2">
    <source>
        <dbReference type="EMBL" id="KAF3563310.1"/>
    </source>
</evidence>
<dbReference type="EMBL" id="QGKV02000759">
    <property type="protein sequence ID" value="KAF3563310.1"/>
    <property type="molecule type" value="Genomic_DNA"/>
</dbReference>
<organism evidence="2 3">
    <name type="scientific">Brassica cretica</name>
    <name type="common">Mustard</name>
    <dbReference type="NCBI Taxonomy" id="69181"/>
    <lineage>
        <taxon>Eukaryota</taxon>
        <taxon>Viridiplantae</taxon>
        <taxon>Streptophyta</taxon>
        <taxon>Embryophyta</taxon>
        <taxon>Tracheophyta</taxon>
        <taxon>Spermatophyta</taxon>
        <taxon>Magnoliopsida</taxon>
        <taxon>eudicotyledons</taxon>
        <taxon>Gunneridae</taxon>
        <taxon>Pentapetalae</taxon>
        <taxon>rosids</taxon>
        <taxon>malvids</taxon>
        <taxon>Brassicales</taxon>
        <taxon>Brassicaceae</taxon>
        <taxon>Brassiceae</taxon>
        <taxon>Brassica</taxon>
    </lineage>
</organism>
<evidence type="ECO:0000256" key="1">
    <source>
        <dbReference type="SAM" id="MobiDB-lite"/>
    </source>
</evidence>
<feature type="compositionally biased region" description="Basic and acidic residues" evidence="1">
    <location>
        <begin position="80"/>
        <end position="90"/>
    </location>
</feature>
<feature type="region of interest" description="Disordered" evidence="1">
    <location>
        <begin position="1"/>
        <end position="149"/>
    </location>
</feature>
<reference evidence="2 3" key="1">
    <citation type="journal article" date="2020" name="BMC Genomics">
        <title>Intraspecific diversification of the crop wild relative Brassica cretica Lam. using demographic model selection.</title>
        <authorList>
            <person name="Kioukis A."/>
            <person name="Michalopoulou V.A."/>
            <person name="Briers L."/>
            <person name="Pirintsos S."/>
            <person name="Studholme D.J."/>
            <person name="Pavlidis P."/>
            <person name="Sarris P.F."/>
        </authorList>
    </citation>
    <scope>NUCLEOTIDE SEQUENCE [LARGE SCALE GENOMIC DNA]</scope>
    <source>
        <strain evidence="3">cv. PFS-1207/04</strain>
    </source>
</reference>
<feature type="region of interest" description="Disordered" evidence="1">
    <location>
        <begin position="183"/>
        <end position="213"/>
    </location>
</feature>
<evidence type="ECO:0000313" key="3">
    <source>
        <dbReference type="Proteomes" id="UP000266723"/>
    </source>
</evidence>
<name>A0ABQ7CWC7_BRACR</name>
<comment type="caution">
    <text evidence="2">The sequence shown here is derived from an EMBL/GenBank/DDBJ whole genome shotgun (WGS) entry which is preliminary data.</text>
</comment>